<keyword evidence="2" id="KW-0472">Membrane</keyword>
<feature type="region of interest" description="Disordered" evidence="1">
    <location>
        <begin position="153"/>
        <end position="174"/>
    </location>
</feature>
<sequence>MIKGIVVVVLAAALLVSMVGVASAAAPQIWYLDNETHTVTGKTMEKTIGTQSGNVTIPVGGSQIWLAGNDAECDVTFPSGAWVIETKTALDEGKCTIQVGRWDTSTGWNAIPTTTAATVTWTGHILKVELQTGSATIEGGDYLALKIENDDTAEHTVDTDGSSSLRSPDTDPGYPVPELPTIVLTSVGLLALAGYVEWRRKKR</sequence>
<proteinExistence type="predicted"/>
<reference evidence="3" key="1">
    <citation type="submission" date="2020-06" db="EMBL/GenBank/DDBJ databases">
        <title>Unique genomic features of the anaerobic methanotrophic archaea.</title>
        <authorList>
            <person name="Chadwick G.L."/>
            <person name="Skennerton C.T."/>
            <person name="Laso-Perez R."/>
            <person name="Leu A.O."/>
            <person name="Speth D.R."/>
            <person name="Yu H."/>
            <person name="Morgan-Lang C."/>
            <person name="Hatzenpichler R."/>
            <person name="Goudeau D."/>
            <person name="Malmstrom R."/>
            <person name="Brazelton W.J."/>
            <person name="Woyke T."/>
            <person name="Hallam S.J."/>
            <person name="Tyson G.W."/>
            <person name="Wegener G."/>
            <person name="Boetius A."/>
            <person name="Orphan V."/>
        </authorList>
    </citation>
    <scope>NUCLEOTIDE SEQUENCE</scope>
</reference>
<dbReference type="EMBL" id="MT631534">
    <property type="protein sequence ID" value="QNO53220.1"/>
    <property type="molecule type" value="Genomic_DNA"/>
</dbReference>
<evidence type="ECO:0000256" key="1">
    <source>
        <dbReference type="SAM" id="MobiDB-lite"/>
    </source>
</evidence>
<evidence type="ECO:0008006" key="4">
    <source>
        <dbReference type="Google" id="ProtNLM"/>
    </source>
</evidence>
<gene>
    <name evidence="3" type="ORF">HNLOENAD_00020</name>
</gene>
<organism evidence="3">
    <name type="scientific">Candidatus Methanophagaceae archaeon ANME-1 ERB6</name>
    <dbReference type="NCBI Taxonomy" id="2759912"/>
    <lineage>
        <taxon>Archaea</taxon>
        <taxon>Methanobacteriati</taxon>
        <taxon>Methanobacteriota</taxon>
        <taxon>Stenosarchaea group</taxon>
        <taxon>Methanomicrobia</taxon>
        <taxon>Candidatus Methanophagales</taxon>
        <taxon>Candidatus Methanophagaceae</taxon>
    </lineage>
</organism>
<protein>
    <recommendedName>
        <fullName evidence="4">PEP-CTERM protein-sorting domain-containing protein</fullName>
    </recommendedName>
</protein>
<evidence type="ECO:0000313" key="3">
    <source>
        <dbReference type="EMBL" id="QNO53220.1"/>
    </source>
</evidence>
<evidence type="ECO:0000256" key="2">
    <source>
        <dbReference type="SAM" id="Phobius"/>
    </source>
</evidence>
<keyword evidence="2" id="KW-0812">Transmembrane</keyword>
<accession>A0A7G9YYY6</accession>
<dbReference type="AlphaFoldDB" id="A0A7G9YYY6"/>
<name>A0A7G9YYY6_9EURY</name>
<feature type="transmembrane region" description="Helical" evidence="2">
    <location>
        <begin position="179"/>
        <end position="198"/>
    </location>
</feature>
<keyword evidence="2" id="KW-1133">Transmembrane helix</keyword>